<dbReference type="EMBL" id="MN740593">
    <property type="protein sequence ID" value="QHS77776.1"/>
    <property type="molecule type" value="Genomic_DNA"/>
</dbReference>
<dbReference type="AlphaFoldDB" id="A0A6C0ADJ2"/>
<sequence>MEYPDTILDYIKNNKDKIFEYFYPYYDELEIKVLFSSFSDFKEYVTLKIKFLIMKLFIFLNSKNKNEEKYYTYKQDDRSNIGIKYKLNKKYYKIILLLFKCVLNKDFSVFNFSKTENKNLYSYNDVNLWIEFLEKTTTPFQINR</sequence>
<proteinExistence type="predicted"/>
<evidence type="ECO:0000313" key="1">
    <source>
        <dbReference type="EMBL" id="QHS77776.1"/>
    </source>
</evidence>
<protein>
    <submittedName>
        <fullName evidence="1">Uncharacterized protein</fullName>
    </submittedName>
</protein>
<organism evidence="1">
    <name type="scientific">viral metagenome</name>
    <dbReference type="NCBI Taxonomy" id="1070528"/>
    <lineage>
        <taxon>unclassified sequences</taxon>
        <taxon>metagenomes</taxon>
        <taxon>organismal metagenomes</taxon>
    </lineage>
</organism>
<name>A0A6C0ADJ2_9ZZZZ</name>
<accession>A0A6C0ADJ2</accession>
<reference evidence="1" key="1">
    <citation type="journal article" date="2020" name="Nature">
        <title>Giant virus diversity and host interactions through global metagenomics.</title>
        <authorList>
            <person name="Schulz F."/>
            <person name="Roux S."/>
            <person name="Paez-Espino D."/>
            <person name="Jungbluth S."/>
            <person name="Walsh D.A."/>
            <person name="Denef V.J."/>
            <person name="McMahon K.D."/>
            <person name="Konstantinidis K.T."/>
            <person name="Eloe-Fadrosh E.A."/>
            <person name="Kyrpides N.C."/>
            <person name="Woyke T."/>
        </authorList>
    </citation>
    <scope>NUCLEOTIDE SEQUENCE</scope>
    <source>
        <strain evidence="1">GVMAG-S-1021933-23</strain>
    </source>
</reference>